<evidence type="ECO:0000313" key="2">
    <source>
        <dbReference type="Proteomes" id="UP000247465"/>
    </source>
</evidence>
<gene>
    <name evidence="1" type="ORF">DF168_00519</name>
</gene>
<accession>A0A2Z4AGP5</accession>
<name>A0A2Z4AGP5_9BACT</name>
<dbReference type="Proteomes" id="UP000247465">
    <property type="component" value="Chromosome"/>
</dbReference>
<dbReference type="AlphaFoldDB" id="A0A2Z4AGP5"/>
<dbReference type="EMBL" id="CP029803">
    <property type="protein sequence ID" value="AWT59334.1"/>
    <property type="molecule type" value="Genomic_DNA"/>
</dbReference>
<proteinExistence type="predicted"/>
<reference evidence="1 2" key="1">
    <citation type="submission" date="2018-06" db="EMBL/GenBank/DDBJ databases">
        <title>Draft Genome Sequence of a Novel Marine Bacterium Related to the Verrucomicrobia.</title>
        <authorList>
            <person name="Vosseberg J."/>
            <person name="Martijn J."/>
            <person name="Ettema T.J.G."/>
        </authorList>
    </citation>
    <scope>NUCLEOTIDE SEQUENCE [LARGE SCALE GENOMIC DNA]</scope>
    <source>
        <strain evidence="1">TARA_B100001123</strain>
    </source>
</reference>
<organism evidence="1 2">
    <name type="scientific">Candidatus Moanibacter tarae</name>
    <dbReference type="NCBI Taxonomy" id="2200854"/>
    <lineage>
        <taxon>Bacteria</taxon>
        <taxon>Pseudomonadati</taxon>
        <taxon>Verrucomicrobiota</taxon>
        <taxon>Opitutia</taxon>
        <taxon>Puniceicoccales</taxon>
        <taxon>Puniceicoccales incertae sedis</taxon>
        <taxon>Candidatus Moanibacter</taxon>
    </lineage>
</organism>
<evidence type="ECO:0000313" key="1">
    <source>
        <dbReference type="EMBL" id="AWT59334.1"/>
    </source>
</evidence>
<dbReference type="KEGG" id="mtar:DF168_00519"/>
<sequence length="156" mass="17926">MNNSNELAKLHCLHSLFGPTVGNDLFLTCQIKSAIEYYLTGSHLSRSSIQKFSQTLPALLRSPILNTNSSAFCFLDFSEQHYDPLWIRKWVLDSFKELAGYRHTVLLVTGLRSCLCPKRKYWTQRIALRYTNAIRYIDELAASSATRKTKLQIVHV</sequence>
<protein>
    <submittedName>
        <fullName evidence="1">Uncharacterized protein</fullName>
    </submittedName>
</protein>